<evidence type="ECO:0000313" key="15">
    <source>
        <dbReference type="Proteomes" id="UP000594034"/>
    </source>
</evidence>
<dbReference type="InterPro" id="IPR023753">
    <property type="entry name" value="FAD/NAD-binding_dom"/>
</dbReference>
<evidence type="ECO:0000256" key="4">
    <source>
        <dbReference type="ARBA" id="ARBA00022827"/>
    </source>
</evidence>
<dbReference type="InterPro" id="IPR012999">
    <property type="entry name" value="Pyr_OxRdtase_I_AS"/>
</dbReference>
<dbReference type="InterPro" id="IPR004099">
    <property type="entry name" value="Pyr_nucl-diS_OxRdtase_dimer"/>
</dbReference>
<keyword evidence="15" id="KW-1185">Reference proteome</keyword>
<dbReference type="GO" id="GO:0005886">
    <property type="term" value="C:plasma membrane"/>
    <property type="evidence" value="ECO:0007669"/>
    <property type="project" value="UniProtKB-ARBA"/>
</dbReference>
<dbReference type="Gene3D" id="3.30.390.30">
    <property type="match status" value="1"/>
</dbReference>
<feature type="transmembrane region" description="Helical" evidence="10">
    <location>
        <begin position="121"/>
        <end position="142"/>
    </location>
</feature>
<dbReference type="FunFam" id="3.30.390.30:FF:000001">
    <property type="entry name" value="Dihydrolipoyl dehydrogenase"/>
    <property type="match status" value="1"/>
</dbReference>
<dbReference type="Pfam" id="PF02852">
    <property type="entry name" value="Pyr_redox_dim"/>
    <property type="match status" value="1"/>
</dbReference>
<dbReference type="InterPro" id="IPR032816">
    <property type="entry name" value="VTT_dom"/>
</dbReference>
<dbReference type="SUPFAM" id="SSF55424">
    <property type="entry name" value="FAD/NAD-linked reductases, dimerisation (C-terminal) domain"/>
    <property type="match status" value="1"/>
</dbReference>
<keyword evidence="10" id="KW-1133">Transmembrane helix</keyword>
<feature type="transmembrane region" description="Helical" evidence="10">
    <location>
        <begin position="34"/>
        <end position="53"/>
    </location>
</feature>
<dbReference type="Pfam" id="PF07992">
    <property type="entry name" value="Pyr_redox_2"/>
    <property type="match status" value="1"/>
</dbReference>
<comment type="cofactor">
    <cofactor evidence="1">
        <name>FAD</name>
        <dbReference type="ChEBI" id="CHEBI:57692"/>
    </cofactor>
</comment>
<evidence type="ECO:0000256" key="6">
    <source>
        <dbReference type="ARBA" id="ARBA00023002"/>
    </source>
</evidence>
<evidence type="ECO:0000259" key="13">
    <source>
        <dbReference type="Pfam" id="PF09335"/>
    </source>
</evidence>
<feature type="transmembrane region" description="Helical" evidence="10">
    <location>
        <begin position="181"/>
        <end position="203"/>
    </location>
</feature>
<evidence type="ECO:0000313" key="14">
    <source>
        <dbReference type="EMBL" id="QFI56693.1"/>
    </source>
</evidence>
<organism evidence="14 15">
    <name type="scientific">Aeromonas simiae</name>
    <dbReference type="NCBI Taxonomy" id="218936"/>
    <lineage>
        <taxon>Bacteria</taxon>
        <taxon>Pseudomonadati</taxon>
        <taxon>Pseudomonadota</taxon>
        <taxon>Gammaproteobacteria</taxon>
        <taxon>Aeromonadales</taxon>
        <taxon>Aeromonadaceae</taxon>
        <taxon>Aeromonas</taxon>
    </lineage>
</organism>
<evidence type="ECO:0000256" key="8">
    <source>
        <dbReference type="ARBA" id="ARBA00023284"/>
    </source>
</evidence>
<dbReference type="EMBL" id="CP040449">
    <property type="protein sequence ID" value="QFI56693.1"/>
    <property type="molecule type" value="Genomic_DNA"/>
</dbReference>
<dbReference type="GO" id="GO:0003955">
    <property type="term" value="F:NAD(P)H dehydrogenase (quinone) activity"/>
    <property type="evidence" value="ECO:0007669"/>
    <property type="project" value="TreeGrafter"/>
</dbReference>
<dbReference type="Gene3D" id="3.50.50.60">
    <property type="entry name" value="FAD/NAD(P)-binding domain"/>
    <property type="match status" value="2"/>
</dbReference>
<keyword evidence="5" id="KW-0521">NADP</keyword>
<keyword evidence="3 9" id="KW-0285">Flavoprotein</keyword>
<evidence type="ECO:0000256" key="7">
    <source>
        <dbReference type="ARBA" id="ARBA00023157"/>
    </source>
</evidence>
<keyword evidence="6 9" id="KW-0560">Oxidoreductase</keyword>
<dbReference type="GO" id="GO:0050660">
    <property type="term" value="F:flavin adenine dinucleotide binding"/>
    <property type="evidence" value="ECO:0007669"/>
    <property type="project" value="TreeGrafter"/>
</dbReference>
<dbReference type="GO" id="GO:0016668">
    <property type="term" value="F:oxidoreductase activity, acting on a sulfur group of donors, NAD(P) as acceptor"/>
    <property type="evidence" value="ECO:0007669"/>
    <property type="project" value="InterPro"/>
</dbReference>
<dbReference type="PANTHER" id="PTHR43014:SF2">
    <property type="entry name" value="MERCURIC REDUCTASE"/>
    <property type="match status" value="1"/>
</dbReference>
<feature type="transmembrane region" description="Helical" evidence="10">
    <location>
        <begin position="224"/>
        <end position="243"/>
    </location>
</feature>
<protein>
    <submittedName>
        <fullName evidence="14">Pyridine nucleotide-disulfide oxidoreductase</fullName>
    </submittedName>
</protein>
<evidence type="ECO:0000256" key="9">
    <source>
        <dbReference type="RuleBase" id="RU003691"/>
    </source>
</evidence>
<keyword evidence="4 9" id="KW-0274">FAD</keyword>
<feature type="transmembrane region" description="Helical" evidence="10">
    <location>
        <begin position="65"/>
        <end position="95"/>
    </location>
</feature>
<keyword evidence="10" id="KW-0472">Membrane</keyword>
<keyword evidence="8 9" id="KW-0676">Redox-active center</keyword>
<reference evidence="14 15" key="1">
    <citation type="submission" date="2019-05" db="EMBL/GenBank/DDBJ databases">
        <title>OXA-830, a novel chromosomally encoded expanded-spectrum class D beta-lactamase in Aeromonas simiae.</title>
        <authorList>
            <person name="Zhou W."/>
            <person name="Chen Q."/>
        </authorList>
    </citation>
    <scope>NUCLEOTIDE SEQUENCE [LARGE SCALE GENOMIC DNA]</scope>
    <source>
        <strain evidence="14 15">A6</strain>
    </source>
</reference>
<dbReference type="KEGG" id="asim:FE240_10260"/>
<gene>
    <name evidence="14" type="ORF">FE240_10260</name>
</gene>
<dbReference type="Proteomes" id="UP000594034">
    <property type="component" value="Chromosome"/>
</dbReference>
<accession>A0A5J6X3F7</accession>
<evidence type="ECO:0000256" key="10">
    <source>
        <dbReference type="SAM" id="Phobius"/>
    </source>
</evidence>
<dbReference type="PRINTS" id="PR00411">
    <property type="entry name" value="PNDRDTASEI"/>
</dbReference>
<dbReference type="InterPro" id="IPR016156">
    <property type="entry name" value="FAD/NAD-linked_Rdtase_dimer_sf"/>
</dbReference>
<name>A0A5J6X3F7_9GAMM</name>
<feature type="domain" description="FAD/NAD(P)-binding" evidence="12">
    <location>
        <begin position="224"/>
        <end position="540"/>
    </location>
</feature>
<keyword evidence="10" id="KW-0812">Transmembrane</keyword>
<feature type="domain" description="Pyridine nucleotide-disulphide oxidoreductase dimerisation" evidence="11">
    <location>
        <begin position="562"/>
        <end position="665"/>
    </location>
</feature>
<keyword evidence="7" id="KW-1015">Disulfide bond</keyword>
<evidence type="ECO:0000256" key="1">
    <source>
        <dbReference type="ARBA" id="ARBA00001974"/>
    </source>
</evidence>
<dbReference type="AlphaFoldDB" id="A0A5J6X3F7"/>
<dbReference type="PRINTS" id="PR00368">
    <property type="entry name" value="FADPNR"/>
</dbReference>
<dbReference type="PANTHER" id="PTHR43014">
    <property type="entry name" value="MERCURIC REDUCTASE"/>
    <property type="match status" value="1"/>
</dbReference>
<evidence type="ECO:0000256" key="2">
    <source>
        <dbReference type="ARBA" id="ARBA00007532"/>
    </source>
</evidence>
<evidence type="ECO:0000259" key="12">
    <source>
        <dbReference type="Pfam" id="PF07992"/>
    </source>
</evidence>
<sequence length="703" mass="75773">MVGGYLAFDLGQWLHLATLQHHQKELQGWVDAHFIQAALAYFLLYVASTALSLPGATLLTLAGSALFGVAWGLLLVSFASTLGACLAFLCARFLLRGWVARRFAKPLAAIDKGLDAQGVHYLLTLRLVPLFPFFLVNLLMGLTRMPLRTYAWVSQLGMLPATLVYVLAGRELAALASTGQVLTPGLIGALCLLGALPWLGRALARRLTALRLARRWGKPRRFDYNLLVIGAGAGGLVTSYIGAQAKARVALIEAAQMGGDCLHHGCVPSKALLRSARVGLELRRVAELGFRADAQCNFAAVMERVQQVISQVAPHDSLERYRALGVECIQGRARLTSPWQVEVGTQRLSARRIVIATGARPRVPAIAGLDKVDYLTSDTLWSLRQPPAHLLILGGGAAGCELAQAFALLGVPVTLIEQAERLLPCEEPDASTLLAEQLGHCGVTLMLGAECLAATQEETGITLTLRQGERRHTITGDRLLLTLGRQPNVEGLGLEALGVALTEQGFIQVDETLTTSLPSVLAVGDVAGPYQLTHAAAHQGSYAALNALFGDLYPLRIDYRAIPHAIYTEPQLARVGLTTMEAAARGVPFERTRFAFAELDRALCDGEPHGFVEVLTVPGSDRLLGATLIGAEAAERIVPFTLALQHGLGLNQILATVHPYPTRMEGNRQVAGLWRRTHTSARLLTLAGRFHRWRRGAPSHPEA</sequence>
<dbReference type="InterPro" id="IPR036188">
    <property type="entry name" value="FAD/NAD-bd_sf"/>
</dbReference>
<dbReference type="Pfam" id="PF09335">
    <property type="entry name" value="VTT_dom"/>
    <property type="match status" value="1"/>
</dbReference>
<dbReference type="PROSITE" id="PS00076">
    <property type="entry name" value="PYRIDINE_REDOX_1"/>
    <property type="match status" value="1"/>
</dbReference>
<feature type="domain" description="VTT" evidence="13">
    <location>
        <begin position="54"/>
        <end position="170"/>
    </location>
</feature>
<proteinExistence type="inferred from homology"/>
<dbReference type="SUPFAM" id="SSF51905">
    <property type="entry name" value="FAD/NAD(P)-binding domain"/>
    <property type="match status" value="1"/>
</dbReference>
<evidence type="ECO:0000256" key="5">
    <source>
        <dbReference type="ARBA" id="ARBA00022857"/>
    </source>
</evidence>
<comment type="similarity">
    <text evidence="2 9">Belongs to the class-I pyridine nucleotide-disulfide oxidoreductase family.</text>
</comment>
<evidence type="ECO:0000256" key="3">
    <source>
        <dbReference type="ARBA" id="ARBA00022630"/>
    </source>
</evidence>
<evidence type="ECO:0000259" key="11">
    <source>
        <dbReference type="Pfam" id="PF02852"/>
    </source>
</evidence>
<dbReference type="RefSeq" id="WP_193004524.1">
    <property type="nucleotide sequence ID" value="NZ_CP040449.1"/>
</dbReference>